<dbReference type="InterPro" id="IPR004358">
    <property type="entry name" value="Sig_transdc_His_kin-like_C"/>
</dbReference>
<evidence type="ECO:0000256" key="8">
    <source>
        <dbReference type="SAM" id="MobiDB-lite"/>
    </source>
</evidence>
<name>A0A9D2BXT9_9FIRM</name>
<dbReference type="GO" id="GO:0004721">
    <property type="term" value="F:phosphoprotein phosphatase activity"/>
    <property type="evidence" value="ECO:0007669"/>
    <property type="project" value="TreeGrafter"/>
</dbReference>
<dbReference type="SUPFAM" id="SSF55874">
    <property type="entry name" value="ATPase domain of HSP90 chaperone/DNA topoisomerase II/histidine kinase"/>
    <property type="match status" value="1"/>
</dbReference>
<dbReference type="InterPro" id="IPR036890">
    <property type="entry name" value="HATPase_C_sf"/>
</dbReference>
<feature type="domain" description="Histidine kinase" evidence="10">
    <location>
        <begin position="213"/>
        <end position="423"/>
    </location>
</feature>
<evidence type="ECO:0000256" key="9">
    <source>
        <dbReference type="SAM" id="Phobius"/>
    </source>
</evidence>
<dbReference type="InterPro" id="IPR036097">
    <property type="entry name" value="HisK_dim/P_sf"/>
</dbReference>
<dbReference type="Gene3D" id="3.30.565.10">
    <property type="entry name" value="Histidine kinase-like ATPase, C-terminal domain"/>
    <property type="match status" value="1"/>
</dbReference>
<protein>
    <recommendedName>
        <fullName evidence="3">histidine kinase</fullName>
        <ecNumber evidence="3">2.7.13.3</ecNumber>
    </recommendedName>
</protein>
<feature type="region of interest" description="Disordered" evidence="8">
    <location>
        <begin position="54"/>
        <end position="88"/>
    </location>
</feature>
<dbReference type="InterPro" id="IPR005467">
    <property type="entry name" value="His_kinase_dom"/>
</dbReference>
<dbReference type="CDD" id="cd00082">
    <property type="entry name" value="HisKA"/>
    <property type="match status" value="1"/>
</dbReference>
<evidence type="ECO:0000256" key="6">
    <source>
        <dbReference type="ARBA" id="ARBA00022777"/>
    </source>
</evidence>
<dbReference type="AlphaFoldDB" id="A0A9D2BXT9"/>
<keyword evidence="9" id="KW-0472">Membrane</keyword>
<dbReference type="Gene3D" id="1.10.287.130">
    <property type="match status" value="1"/>
</dbReference>
<accession>A0A9D2BXT9</accession>
<dbReference type="PROSITE" id="PS50109">
    <property type="entry name" value="HIS_KIN"/>
    <property type="match status" value="1"/>
</dbReference>
<evidence type="ECO:0000256" key="4">
    <source>
        <dbReference type="ARBA" id="ARBA00022553"/>
    </source>
</evidence>
<keyword evidence="9" id="KW-0812">Transmembrane</keyword>
<comment type="caution">
    <text evidence="11">The sequence shown here is derived from an EMBL/GenBank/DDBJ whole genome shotgun (WGS) entry which is preliminary data.</text>
</comment>
<dbReference type="EMBL" id="DXDX01000123">
    <property type="protein sequence ID" value="HIY21556.1"/>
    <property type="molecule type" value="Genomic_DNA"/>
</dbReference>
<dbReference type="FunFam" id="3.30.565.10:FF:000006">
    <property type="entry name" value="Sensor histidine kinase WalK"/>
    <property type="match status" value="1"/>
</dbReference>
<dbReference type="InterPro" id="IPR050351">
    <property type="entry name" value="BphY/WalK/GraS-like"/>
</dbReference>
<keyword evidence="5" id="KW-0808">Transferase</keyword>
<dbReference type="SMART" id="SM00388">
    <property type="entry name" value="HisKA"/>
    <property type="match status" value="1"/>
</dbReference>
<keyword evidence="7" id="KW-0902">Two-component regulatory system</keyword>
<evidence type="ECO:0000256" key="7">
    <source>
        <dbReference type="ARBA" id="ARBA00023012"/>
    </source>
</evidence>
<feature type="transmembrane region" description="Helical" evidence="9">
    <location>
        <begin position="7"/>
        <end position="28"/>
    </location>
</feature>
<comment type="subcellular location">
    <subcellularLocation>
        <location evidence="2">Membrane</location>
    </subcellularLocation>
</comment>
<evidence type="ECO:0000313" key="11">
    <source>
        <dbReference type="EMBL" id="HIY21556.1"/>
    </source>
</evidence>
<dbReference type="PANTHER" id="PTHR45453">
    <property type="entry name" value="PHOSPHATE REGULON SENSOR PROTEIN PHOR"/>
    <property type="match status" value="1"/>
</dbReference>
<dbReference type="GO" id="GO:0000155">
    <property type="term" value="F:phosphorelay sensor kinase activity"/>
    <property type="evidence" value="ECO:0007669"/>
    <property type="project" value="InterPro"/>
</dbReference>
<dbReference type="Proteomes" id="UP000823868">
    <property type="component" value="Unassembled WGS sequence"/>
</dbReference>
<gene>
    <name evidence="11" type="ORF">H9841_06625</name>
</gene>
<dbReference type="Pfam" id="PF00512">
    <property type="entry name" value="HisKA"/>
    <property type="match status" value="1"/>
</dbReference>
<evidence type="ECO:0000256" key="3">
    <source>
        <dbReference type="ARBA" id="ARBA00012438"/>
    </source>
</evidence>
<keyword evidence="9" id="KW-1133">Transmembrane helix</keyword>
<dbReference type="PANTHER" id="PTHR45453:SF1">
    <property type="entry name" value="PHOSPHATE REGULON SENSOR PROTEIN PHOR"/>
    <property type="match status" value="1"/>
</dbReference>
<dbReference type="PRINTS" id="PR00344">
    <property type="entry name" value="BCTRLSENSOR"/>
</dbReference>
<evidence type="ECO:0000256" key="5">
    <source>
        <dbReference type="ARBA" id="ARBA00022679"/>
    </source>
</evidence>
<keyword evidence="4" id="KW-0597">Phosphoprotein</keyword>
<organism evidence="11 12">
    <name type="scientific">Candidatus Flavonifractor merdigallinarum</name>
    <dbReference type="NCBI Taxonomy" id="2838589"/>
    <lineage>
        <taxon>Bacteria</taxon>
        <taxon>Bacillati</taxon>
        <taxon>Bacillota</taxon>
        <taxon>Clostridia</taxon>
        <taxon>Eubacteriales</taxon>
        <taxon>Oscillospiraceae</taxon>
        <taxon>Flavonifractor</taxon>
    </lineage>
</organism>
<evidence type="ECO:0000259" key="10">
    <source>
        <dbReference type="PROSITE" id="PS50109"/>
    </source>
</evidence>
<dbReference type="GO" id="GO:0005886">
    <property type="term" value="C:plasma membrane"/>
    <property type="evidence" value="ECO:0007669"/>
    <property type="project" value="TreeGrafter"/>
</dbReference>
<proteinExistence type="predicted"/>
<reference evidence="11" key="1">
    <citation type="journal article" date="2021" name="PeerJ">
        <title>Extensive microbial diversity within the chicken gut microbiome revealed by metagenomics and culture.</title>
        <authorList>
            <person name="Gilroy R."/>
            <person name="Ravi A."/>
            <person name="Getino M."/>
            <person name="Pursley I."/>
            <person name="Horton D.L."/>
            <person name="Alikhan N.F."/>
            <person name="Baker D."/>
            <person name="Gharbi K."/>
            <person name="Hall N."/>
            <person name="Watson M."/>
            <person name="Adriaenssens E.M."/>
            <person name="Foster-Nyarko E."/>
            <person name="Jarju S."/>
            <person name="Secka A."/>
            <person name="Antonio M."/>
            <person name="Oren A."/>
            <person name="Chaudhuri R.R."/>
            <person name="La Ragione R."/>
            <person name="Hildebrand F."/>
            <person name="Pallen M.J."/>
        </authorList>
    </citation>
    <scope>NUCLEOTIDE SEQUENCE</scope>
    <source>
        <strain evidence="11">ChiBcec16_6824</strain>
    </source>
</reference>
<dbReference type="GO" id="GO:0016036">
    <property type="term" value="P:cellular response to phosphate starvation"/>
    <property type="evidence" value="ECO:0007669"/>
    <property type="project" value="TreeGrafter"/>
</dbReference>
<evidence type="ECO:0000256" key="1">
    <source>
        <dbReference type="ARBA" id="ARBA00000085"/>
    </source>
</evidence>
<comment type="catalytic activity">
    <reaction evidence="1">
        <text>ATP + protein L-histidine = ADP + protein N-phospho-L-histidine.</text>
        <dbReference type="EC" id="2.7.13.3"/>
    </reaction>
</comment>
<dbReference type="InterPro" id="IPR003594">
    <property type="entry name" value="HATPase_dom"/>
</dbReference>
<reference evidence="11" key="2">
    <citation type="submission" date="2021-04" db="EMBL/GenBank/DDBJ databases">
        <authorList>
            <person name="Gilroy R."/>
        </authorList>
    </citation>
    <scope>NUCLEOTIDE SEQUENCE</scope>
    <source>
        <strain evidence="11">ChiBcec16_6824</strain>
    </source>
</reference>
<dbReference type="InterPro" id="IPR003661">
    <property type="entry name" value="HisK_dim/P_dom"/>
</dbReference>
<dbReference type="Pfam" id="PF02518">
    <property type="entry name" value="HATPase_c"/>
    <property type="match status" value="1"/>
</dbReference>
<feature type="compositionally biased region" description="Basic and acidic residues" evidence="8">
    <location>
        <begin position="69"/>
        <end position="79"/>
    </location>
</feature>
<evidence type="ECO:0000256" key="2">
    <source>
        <dbReference type="ARBA" id="ARBA00004370"/>
    </source>
</evidence>
<dbReference type="SMART" id="SM00387">
    <property type="entry name" value="HATPase_c"/>
    <property type="match status" value="1"/>
</dbReference>
<evidence type="ECO:0000313" key="12">
    <source>
        <dbReference type="Proteomes" id="UP000823868"/>
    </source>
</evidence>
<dbReference type="EC" id="2.7.13.3" evidence="3"/>
<keyword evidence="6 11" id="KW-0418">Kinase</keyword>
<sequence length="423" mass="46849">MIRSLRFKLIAAAMFSLTVVLLVILGGVNLMSFHKILSDADAILAVLGENQGAFPQQKPSNDHPAFNSQKERPPEEHRGGHFPALSPETPYESRYFSALVSEDGMVLQTDTGQIAAVDTEEAAASALAVWQSGRTSGFWNNYRYLRCDEDMGSRIIFLDCWRSLSNFRTTLLASAGLALLGLGAVLLLLLILSKRIVRPVAESYEKQKQFITDAGHELKTPLTIISADSDLVELECGESQWLEDIRWQTQRLTGLTNDLIYLSRMEEDHPKLQLIEFPISDVAEEMAQSFLALAKNQEKSFSIEIQPMLSYTGDEKAIRQLFSILLDNALKYSPTGGALALHLKKHGRVLELSVSNTSAYPLKAEQLEHLFDRFYRTDQSRNPETGGYGLGLSIAKSIAAAHHGKIRAESPDGVTLTIVVTLV</sequence>
<dbReference type="SUPFAM" id="SSF47384">
    <property type="entry name" value="Homodimeric domain of signal transducing histidine kinase"/>
    <property type="match status" value="1"/>
</dbReference>
<feature type="transmembrane region" description="Helical" evidence="9">
    <location>
        <begin position="171"/>
        <end position="192"/>
    </location>
</feature>